<proteinExistence type="predicted"/>
<organism evidence="2 3">
    <name type="scientific">Elysia crispata</name>
    <name type="common">lettuce slug</name>
    <dbReference type="NCBI Taxonomy" id="231223"/>
    <lineage>
        <taxon>Eukaryota</taxon>
        <taxon>Metazoa</taxon>
        <taxon>Spiralia</taxon>
        <taxon>Lophotrochozoa</taxon>
        <taxon>Mollusca</taxon>
        <taxon>Gastropoda</taxon>
        <taxon>Heterobranchia</taxon>
        <taxon>Euthyneura</taxon>
        <taxon>Panpulmonata</taxon>
        <taxon>Sacoglossa</taxon>
        <taxon>Placobranchoidea</taxon>
        <taxon>Plakobranchidae</taxon>
        <taxon>Elysia</taxon>
    </lineage>
</organism>
<keyword evidence="1" id="KW-0472">Membrane</keyword>
<keyword evidence="1" id="KW-1133">Transmembrane helix</keyword>
<dbReference type="AlphaFoldDB" id="A0AAE1DJG6"/>
<keyword evidence="3" id="KW-1185">Reference proteome</keyword>
<protein>
    <submittedName>
        <fullName evidence="2">Uncharacterized protein</fullName>
    </submittedName>
</protein>
<comment type="caution">
    <text evidence="2">The sequence shown here is derived from an EMBL/GenBank/DDBJ whole genome shotgun (WGS) entry which is preliminary data.</text>
</comment>
<gene>
    <name evidence="2" type="ORF">RRG08_036313</name>
</gene>
<sequence>MESIKERMRKRGSGFMEGGYKKKKHKRIYGKDSLREKRKIVSTVEDNETVVENTCLRFHVKRDSGSDRGTLNDVNLLSFSGPKGSIMEQRLGFIIKSNVLAVMNITLGTLRVIIYLIGNMFIIGSLGTVRAEVSLRTVIEPSSSFHSR</sequence>
<feature type="transmembrane region" description="Helical" evidence="1">
    <location>
        <begin position="99"/>
        <end position="123"/>
    </location>
</feature>
<evidence type="ECO:0000256" key="1">
    <source>
        <dbReference type="SAM" id="Phobius"/>
    </source>
</evidence>
<dbReference type="EMBL" id="JAWDGP010003572">
    <property type="protein sequence ID" value="KAK3772979.1"/>
    <property type="molecule type" value="Genomic_DNA"/>
</dbReference>
<keyword evidence="1" id="KW-0812">Transmembrane</keyword>
<dbReference type="Proteomes" id="UP001283361">
    <property type="component" value="Unassembled WGS sequence"/>
</dbReference>
<evidence type="ECO:0000313" key="3">
    <source>
        <dbReference type="Proteomes" id="UP001283361"/>
    </source>
</evidence>
<accession>A0AAE1DJG6</accession>
<reference evidence="2" key="1">
    <citation type="journal article" date="2023" name="G3 (Bethesda)">
        <title>A reference genome for the long-term kleptoplast-retaining sea slug Elysia crispata morphotype clarki.</title>
        <authorList>
            <person name="Eastman K.E."/>
            <person name="Pendleton A.L."/>
            <person name="Shaikh M.A."/>
            <person name="Suttiyut T."/>
            <person name="Ogas R."/>
            <person name="Tomko P."/>
            <person name="Gavelis G."/>
            <person name="Widhalm J.R."/>
            <person name="Wisecaver J.H."/>
        </authorList>
    </citation>
    <scope>NUCLEOTIDE SEQUENCE</scope>
    <source>
        <strain evidence="2">ECLA1</strain>
    </source>
</reference>
<name>A0AAE1DJG6_9GAST</name>
<evidence type="ECO:0000313" key="2">
    <source>
        <dbReference type="EMBL" id="KAK3772979.1"/>
    </source>
</evidence>